<feature type="compositionally biased region" description="Basic and acidic residues" evidence="1">
    <location>
        <begin position="40"/>
        <end position="67"/>
    </location>
</feature>
<keyword evidence="4" id="KW-1185">Reference proteome</keyword>
<dbReference type="InterPro" id="IPR003870">
    <property type="entry name" value="DUF222"/>
</dbReference>
<protein>
    <recommendedName>
        <fullName evidence="2">DUF222 domain-containing protein</fullName>
    </recommendedName>
</protein>
<reference evidence="4" key="1">
    <citation type="submission" date="2018-02" db="EMBL/GenBank/DDBJ databases">
        <authorList>
            <person name="Seth-Smith MB H."/>
            <person name="Seth-Smith H."/>
        </authorList>
    </citation>
    <scope>NUCLEOTIDE SEQUENCE [LARGE SCALE GENOMIC DNA]</scope>
</reference>
<feature type="region of interest" description="Disordered" evidence="1">
    <location>
        <begin position="31"/>
        <end position="80"/>
    </location>
</feature>
<evidence type="ECO:0000313" key="3">
    <source>
        <dbReference type="EMBL" id="VDM89086.1"/>
    </source>
</evidence>
<sequence length="116" mass="11933">MSHISGYLPAEAHATFEPVLAKLAAPGACNPGDEMPVIDRTPDENAIKRDTRGQAQRDHDGLARRADLLGSGELGQHNGLPVPIVVTTTLKDLEAATGKGLTGSGSWGGKAPIDGG</sequence>
<evidence type="ECO:0000259" key="2">
    <source>
        <dbReference type="Pfam" id="PF02720"/>
    </source>
</evidence>
<feature type="domain" description="DUF222" evidence="2">
    <location>
        <begin position="1"/>
        <end position="106"/>
    </location>
</feature>
<gene>
    <name evidence="3" type="ORF">MB901379_02653</name>
</gene>
<evidence type="ECO:0000256" key="1">
    <source>
        <dbReference type="SAM" id="MobiDB-lite"/>
    </source>
</evidence>
<evidence type="ECO:0000313" key="4">
    <source>
        <dbReference type="Proteomes" id="UP000269998"/>
    </source>
</evidence>
<feature type="compositionally biased region" description="Gly residues" evidence="1">
    <location>
        <begin position="100"/>
        <end position="116"/>
    </location>
</feature>
<proteinExistence type="predicted"/>
<dbReference type="EMBL" id="LR130759">
    <property type="protein sequence ID" value="VDM89086.1"/>
    <property type="molecule type" value="Genomic_DNA"/>
</dbReference>
<organism evidence="3 4">
    <name type="scientific">Mycobacterium basiliense</name>
    <dbReference type="NCBI Taxonomy" id="2094119"/>
    <lineage>
        <taxon>Bacteria</taxon>
        <taxon>Bacillati</taxon>
        <taxon>Actinomycetota</taxon>
        <taxon>Actinomycetes</taxon>
        <taxon>Mycobacteriales</taxon>
        <taxon>Mycobacteriaceae</taxon>
        <taxon>Mycobacterium</taxon>
    </lineage>
</organism>
<accession>A0A3S4BG42</accession>
<name>A0A3S4BG42_9MYCO</name>
<feature type="region of interest" description="Disordered" evidence="1">
    <location>
        <begin position="95"/>
        <end position="116"/>
    </location>
</feature>
<dbReference type="KEGG" id="mbai:MB901379_02653"/>
<dbReference type="Proteomes" id="UP000269998">
    <property type="component" value="Chromosome"/>
</dbReference>
<dbReference type="AlphaFoldDB" id="A0A3S4BG42"/>
<dbReference type="Pfam" id="PF02720">
    <property type="entry name" value="DUF222"/>
    <property type="match status" value="1"/>
</dbReference>